<dbReference type="EMBL" id="MU118659">
    <property type="protein sequence ID" value="KAF9642141.1"/>
    <property type="molecule type" value="Genomic_DNA"/>
</dbReference>
<organism evidence="1 2">
    <name type="scientific">Thelephora ganbajun</name>
    <name type="common">Ganba fungus</name>
    <dbReference type="NCBI Taxonomy" id="370292"/>
    <lineage>
        <taxon>Eukaryota</taxon>
        <taxon>Fungi</taxon>
        <taxon>Dikarya</taxon>
        <taxon>Basidiomycota</taxon>
        <taxon>Agaricomycotina</taxon>
        <taxon>Agaricomycetes</taxon>
        <taxon>Thelephorales</taxon>
        <taxon>Thelephoraceae</taxon>
        <taxon>Thelephora</taxon>
    </lineage>
</organism>
<sequence length="115" mass="12881">MFARTASHLSNPGSPNHKDDLDWVMAYLMITIAASFLIGTLFVWAEYMDPYCFRASKPFSRAPRRMSNGAEMYGPHPGSLKINTFVTNKDPNPTPSTGIDPEKQRSKSWPGSELK</sequence>
<gene>
    <name evidence="1" type="ORF">BDM02DRAFT_3193828</name>
</gene>
<protein>
    <submittedName>
        <fullName evidence="1">Uncharacterized protein</fullName>
    </submittedName>
</protein>
<reference evidence="1" key="2">
    <citation type="journal article" date="2020" name="Nat. Commun.">
        <title>Large-scale genome sequencing of mycorrhizal fungi provides insights into the early evolution of symbiotic traits.</title>
        <authorList>
            <person name="Miyauchi S."/>
            <person name="Kiss E."/>
            <person name="Kuo A."/>
            <person name="Drula E."/>
            <person name="Kohler A."/>
            <person name="Sanchez-Garcia M."/>
            <person name="Morin E."/>
            <person name="Andreopoulos B."/>
            <person name="Barry K.W."/>
            <person name="Bonito G."/>
            <person name="Buee M."/>
            <person name="Carver A."/>
            <person name="Chen C."/>
            <person name="Cichocki N."/>
            <person name="Clum A."/>
            <person name="Culley D."/>
            <person name="Crous P.W."/>
            <person name="Fauchery L."/>
            <person name="Girlanda M."/>
            <person name="Hayes R.D."/>
            <person name="Keri Z."/>
            <person name="LaButti K."/>
            <person name="Lipzen A."/>
            <person name="Lombard V."/>
            <person name="Magnuson J."/>
            <person name="Maillard F."/>
            <person name="Murat C."/>
            <person name="Nolan M."/>
            <person name="Ohm R.A."/>
            <person name="Pangilinan J."/>
            <person name="Pereira M.F."/>
            <person name="Perotto S."/>
            <person name="Peter M."/>
            <person name="Pfister S."/>
            <person name="Riley R."/>
            <person name="Sitrit Y."/>
            <person name="Stielow J.B."/>
            <person name="Szollosi G."/>
            <person name="Zifcakova L."/>
            <person name="Stursova M."/>
            <person name="Spatafora J.W."/>
            <person name="Tedersoo L."/>
            <person name="Vaario L.M."/>
            <person name="Yamada A."/>
            <person name="Yan M."/>
            <person name="Wang P."/>
            <person name="Xu J."/>
            <person name="Bruns T."/>
            <person name="Baldrian P."/>
            <person name="Vilgalys R."/>
            <person name="Dunand C."/>
            <person name="Henrissat B."/>
            <person name="Grigoriev I.V."/>
            <person name="Hibbett D."/>
            <person name="Nagy L.G."/>
            <person name="Martin F.M."/>
        </authorList>
    </citation>
    <scope>NUCLEOTIDE SEQUENCE</scope>
    <source>
        <strain evidence="1">P2</strain>
    </source>
</reference>
<reference evidence="1" key="1">
    <citation type="submission" date="2019-10" db="EMBL/GenBank/DDBJ databases">
        <authorList>
            <consortium name="DOE Joint Genome Institute"/>
            <person name="Kuo A."/>
            <person name="Miyauchi S."/>
            <person name="Kiss E."/>
            <person name="Drula E."/>
            <person name="Kohler A."/>
            <person name="Sanchez-Garcia M."/>
            <person name="Andreopoulos B."/>
            <person name="Barry K.W."/>
            <person name="Bonito G."/>
            <person name="Buee M."/>
            <person name="Carver A."/>
            <person name="Chen C."/>
            <person name="Cichocki N."/>
            <person name="Clum A."/>
            <person name="Culley D."/>
            <person name="Crous P.W."/>
            <person name="Fauchery L."/>
            <person name="Girlanda M."/>
            <person name="Hayes R."/>
            <person name="Keri Z."/>
            <person name="Labutti K."/>
            <person name="Lipzen A."/>
            <person name="Lombard V."/>
            <person name="Magnuson J."/>
            <person name="Maillard F."/>
            <person name="Morin E."/>
            <person name="Murat C."/>
            <person name="Nolan M."/>
            <person name="Ohm R."/>
            <person name="Pangilinan J."/>
            <person name="Pereira M."/>
            <person name="Perotto S."/>
            <person name="Peter M."/>
            <person name="Riley R."/>
            <person name="Sitrit Y."/>
            <person name="Stielow B."/>
            <person name="Szollosi G."/>
            <person name="Zifcakova L."/>
            <person name="Stursova M."/>
            <person name="Spatafora J.W."/>
            <person name="Tedersoo L."/>
            <person name="Vaario L.-M."/>
            <person name="Yamada A."/>
            <person name="Yan M."/>
            <person name="Wang P."/>
            <person name="Xu J."/>
            <person name="Bruns T."/>
            <person name="Baldrian P."/>
            <person name="Vilgalys R."/>
            <person name="Henrissat B."/>
            <person name="Grigoriev I.V."/>
            <person name="Hibbett D."/>
            <person name="Nagy L.G."/>
            <person name="Martin F.M."/>
        </authorList>
    </citation>
    <scope>NUCLEOTIDE SEQUENCE</scope>
    <source>
        <strain evidence="1">P2</strain>
    </source>
</reference>
<evidence type="ECO:0000313" key="2">
    <source>
        <dbReference type="Proteomes" id="UP000886501"/>
    </source>
</evidence>
<name>A0ACB6YXJ0_THEGA</name>
<keyword evidence="2" id="KW-1185">Reference proteome</keyword>
<proteinExistence type="predicted"/>
<dbReference type="Proteomes" id="UP000886501">
    <property type="component" value="Unassembled WGS sequence"/>
</dbReference>
<evidence type="ECO:0000313" key="1">
    <source>
        <dbReference type="EMBL" id="KAF9642141.1"/>
    </source>
</evidence>
<accession>A0ACB6YXJ0</accession>
<comment type="caution">
    <text evidence="1">The sequence shown here is derived from an EMBL/GenBank/DDBJ whole genome shotgun (WGS) entry which is preliminary data.</text>
</comment>